<dbReference type="SMART" id="SM00332">
    <property type="entry name" value="PP2Cc"/>
    <property type="match status" value="1"/>
</dbReference>
<dbReference type="Pfam" id="PF00481">
    <property type="entry name" value="PP2C"/>
    <property type="match status" value="1"/>
</dbReference>
<feature type="region of interest" description="Disordered" evidence="1">
    <location>
        <begin position="59"/>
        <end position="94"/>
    </location>
</feature>
<evidence type="ECO:0000256" key="1">
    <source>
        <dbReference type="SAM" id="MobiDB-lite"/>
    </source>
</evidence>
<dbReference type="Proteomes" id="UP001178507">
    <property type="component" value="Unassembled WGS sequence"/>
</dbReference>
<organism evidence="3 4">
    <name type="scientific">Effrenium voratum</name>
    <dbReference type="NCBI Taxonomy" id="2562239"/>
    <lineage>
        <taxon>Eukaryota</taxon>
        <taxon>Sar</taxon>
        <taxon>Alveolata</taxon>
        <taxon>Dinophyceae</taxon>
        <taxon>Suessiales</taxon>
        <taxon>Symbiodiniaceae</taxon>
        <taxon>Effrenium</taxon>
    </lineage>
</organism>
<dbReference type="PANTHER" id="PTHR47992">
    <property type="entry name" value="PROTEIN PHOSPHATASE"/>
    <property type="match status" value="1"/>
</dbReference>
<evidence type="ECO:0000259" key="2">
    <source>
        <dbReference type="PROSITE" id="PS51746"/>
    </source>
</evidence>
<evidence type="ECO:0000313" key="3">
    <source>
        <dbReference type="EMBL" id="CAJ1391884.1"/>
    </source>
</evidence>
<dbReference type="CDD" id="cd00143">
    <property type="entry name" value="PP2Cc"/>
    <property type="match status" value="1"/>
</dbReference>
<feature type="region of interest" description="Disordered" evidence="1">
    <location>
        <begin position="175"/>
        <end position="204"/>
    </location>
</feature>
<reference evidence="3" key="1">
    <citation type="submission" date="2023-08" db="EMBL/GenBank/DDBJ databases">
        <authorList>
            <person name="Chen Y."/>
            <person name="Shah S."/>
            <person name="Dougan E. K."/>
            <person name="Thang M."/>
            <person name="Chan C."/>
        </authorList>
    </citation>
    <scope>NUCLEOTIDE SEQUENCE</scope>
</reference>
<dbReference type="PROSITE" id="PS51746">
    <property type="entry name" value="PPM_2"/>
    <property type="match status" value="1"/>
</dbReference>
<feature type="domain" description="PPM-type phosphatase" evidence="2">
    <location>
        <begin position="1"/>
        <end position="201"/>
    </location>
</feature>
<gene>
    <name evidence="3" type="ORF">EVOR1521_LOCUS17133</name>
</gene>
<protein>
    <recommendedName>
        <fullName evidence="2">PPM-type phosphatase domain-containing protein</fullName>
    </recommendedName>
</protein>
<keyword evidence="4" id="KW-1185">Reference proteome</keyword>
<comment type="caution">
    <text evidence="3">The sequence shown here is derived from an EMBL/GenBank/DDBJ whole genome shotgun (WGS) entry which is preliminary data.</text>
</comment>
<dbReference type="Gene3D" id="3.60.40.10">
    <property type="entry name" value="PPM-type phosphatase domain"/>
    <property type="match status" value="1"/>
</dbReference>
<proteinExistence type="predicted"/>
<feature type="compositionally biased region" description="Polar residues" evidence="1">
    <location>
        <begin position="74"/>
        <end position="89"/>
    </location>
</feature>
<sequence>MAEHIPDKAFESGSTASVVLLAKDGPGWKLHTGFVGDSVVLYAKKASNAANFELDMVTSTHRPDRQDEMKRISKSNGQVIQSEDPTSPSRLRVPSGDMAMSRAFGDIDAHLYGLSSEPEFPEERVMQAGDEHLIILCSDGVWDMLNPREAVQICSKFPAEDAQRAAERLCAKAQSRWQQEKSRVAPSMTSPPSSSGVVETLPRE</sequence>
<dbReference type="InterPro" id="IPR036457">
    <property type="entry name" value="PPM-type-like_dom_sf"/>
</dbReference>
<evidence type="ECO:0000313" key="4">
    <source>
        <dbReference type="Proteomes" id="UP001178507"/>
    </source>
</evidence>
<feature type="compositionally biased region" description="Basic and acidic residues" evidence="1">
    <location>
        <begin position="61"/>
        <end position="71"/>
    </location>
</feature>
<dbReference type="AlphaFoldDB" id="A0AA36MYY8"/>
<feature type="compositionally biased region" description="Polar residues" evidence="1">
    <location>
        <begin position="187"/>
        <end position="197"/>
    </location>
</feature>
<dbReference type="EMBL" id="CAUJNA010002225">
    <property type="protein sequence ID" value="CAJ1391884.1"/>
    <property type="molecule type" value="Genomic_DNA"/>
</dbReference>
<dbReference type="InterPro" id="IPR015655">
    <property type="entry name" value="PP2C"/>
</dbReference>
<dbReference type="SUPFAM" id="SSF81606">
    <property type="entry name" value="PP2C-like"/>
    <property type="match status" value="1"/>
</dbReference>
<dbReference type="GO" id="GO:0004722">
    <property type="term" value="F:protein serine/threonine phosphatase activity"/>
    <property type="evidence" value="ECO:0007669"/>
    <property type="project" value="InterPro"/>
</dbReference>
<accession>A0AA36MYY8</accession>
<name>A0AA36MYY8_9DINO</name>
<dbReference type="InterPro" id="IPR001932">
    <property type="entry name" value="PPM-type_phosphatase-like_dom"/>
</dbReference>